<evidence type="ECO:0000256" key="1">
    <source>
        <dbReference type="SAM" id="SignalP"/>
    </source>
</evidence>
<dbReference type="AlphaFoldDB" id="A0A915NZ32"/>
<organism evidence="2 3">
    <name type="scientific">Meloidogyne floridensis</name>
    <dbReference type="NCBI Taxonomy" id="298350"/>
    <lineage>
        <taxon>Eukaryota</taxon>
        <taxon>Metazoa</taxon>
        <taxon>Ecdysozoa</taxon>
        <taxon>Nematoda</taxon>
        <taxon>Chromadorea</taxon>
        <taxon>Rhabditida</taxon>
        <taxon>Tylenchina</taxon>
        <taxon>Tylenchomorpha</taxon>
        <taxon>Tylenchoidea</taxon>
        <taxon>Meloidogynidae</taxon>
        <taxon>Meloidogyninae</taxon>
        <taxon>Meloidogyne</taxon>
    </lineage>
</organism>
<dbReference type="WBParaSite" id="scf7180000421426.g6910">
    <property type="protein sequence ID" value="scf7180000421426.g6910"/>
    <property type="gene ID" value="scf7180000421426.g6910"/>
</dbReference>
<accession>A0A915NZ32</accession>
<feature type="signal peptide" evidence="1">
    <location>
        <begin position="1"/>
        <end position="17"/>
    </location>
</feature>
<proteinExistence type="predicted"/>
<protein>
    <submittedName>
        <fullName evidence="3">Uncharacterized protein</fullName>
    </submittedName>
</protein>
<keyword evidence="1" id="KW-0732">Signal</keyword>
<dbReference type="Proteomes" id="UP000887560">
    <property type="component" value="Unplaced"/>
</dbReference>
<evidence type="ECO:0000313" key="2">
    <source>
        <dbReference type="Proteomes" id="UP000887560"/>
    </source>
</evidence>
<feature type="chain" id="PRO_5036688738" evidence="1">
    <location>
        <begin position="18"/>
        <end position="175"/>
    </location>
</feature>
<sequence length="175" mass="21468">MFLKILLVLFYFGQIYGQWIYYSVPQPQYYYPVIYYGNNPSKDVCKNYRSDCKVFEHICDHPDYSWYMDCCCKDTCDPKCREKDVNDKDWESRRKRLKEQLGVDNKNIKGYDQKEDIIKKKSNNEVILSKYLGDIDKQNLQRNNQYNKLNDYSLWYDDDRWDRNNPRLPREKDRK</sequence>
<name>A0A915NZ32_9BILA</name>
<reference evidence="3" key="1">
    <citation type="submission" date="2022-11" db="UniProtKB">
        <authorList>
            <consortium name="WormBaseParasite"/>
        </authorList>
    </citation>
    <scope>IDENTIFICATION</scope>
</reference>
<evidence type="ECO:0000313" key="3">
    <source>
        <dbReference type="WBParaSite" id="scf7180000421426.g6910"/>
    </source>
</evidence>
<keyword evidence="2" id="KW-1185">Reference proteome</keyword>